<comment type="caution">
    <text evidence="1">The sequence shown here is derived from an EMBL/GenBank/DDBJ whole genome shotgun (WGS) entry which is preliminary data.</text>
</comment>
<organism evidence="1 2">
    <name type="scientific">Perkinsus olseni</name>
    <name type="common">Perkinsus atlanticus</name>
    <dbReference type="NCBI Taxonomy" id="32597"/>
    <lineage>
        <taxon>Eukaryota</taxon>
        <taxon>Sar</taxon>
        <taxon>Alveolata</taxon>
        <taxon>Perkinsozoa</taxon>
        <taxon>Perkinsea</taxon>
        <taxon>Perkinsida</taxon>
        <taxon>Perkinsidae</taxon>
        <taxon>Perkinsus</taxon>
    </lineage>
</organism>
<proteinExistence type="predicted"/>
<gene>
    <name evidence="1" type="ORF">FOZ63_020594</name>
</gene>
<sequence>MAITIAYQRVLLLVYSTFDLFPENQWPSFALTCRGLNANIRDMISALTEFDRYQRCDETMDYQTAIVEENGCMIKYGKRSGE</sequence>
<keyword evidence="2" id="KW-1185">Reference proteome</keyword>
<reference evidence="1 2" key="1">
    <citation type="submission" date="2020-04" db="EMBL/GenBank/DDBJ databases">
        <title>Perkinsus olseni comparative genomics.</title>
        <authorList>
            <person name="Bogema D.R."/>
        </authorList>
    </citation>
    <scope>NUCLEOTIDE SEQUENCE [LARGE SCALE GENOMIC DNA]</scope>
    <source>
        <strain evidence="1 2">ATCC PRA-207</strain>
    </source>
</reference>
<evidence type="ECO:0000313" key="2">
    <source>
        <dbReference type="Proteomes" id="UP000553632"/>
    </source>
</evidence>
<name>A0A7J6TGT2_PEROL</name>
<dbReference type="EMBL" id="JABANO010011041">
    <property type="protein sequence ID" value="KAF4744111.1"/>
    <property type="molecule type" value="Genomic_DNA"/>
</dbReference>
<dbReference type="AlphaFoldDB" id="A0A7J6TGT2"/>
<evidence type="ECO:0000313" key="1">
    <source>
        <dbReference type="EMBL" id="KAF4744111.1"/>
    </source>
</evidence>
<protein>
    <submittedName>
        <fullName evidence="1">Uncharacterized protein</fullName>
    </submittedName>
</protein>
<dbReference type="Proteomes" id="UP000553632">
    <property type="component" value="Unassembled WGS sequence"/>
</dbReference>
<accession>A0A7J6TGT2</accession>